<dbReference type="GeneID" id="63754880"/>
<accession>A0A1L9RMJ3</accession>
<dbReference type="EMBL" id="KV878212">
    <property type="protein sequence ID" value="OJJ36057.1"/>
    <property type="molecule type" value="Genomic_DNA"/>
</dbReference>
<dbReference type="OrthoDB" id="4467198at2759"/>
<name>A0A1L9RMJ3_ASPWE</name>
<dbReference type="RefSeq" id="XP_040689733.1">
    <property type="nucleotide sequence ID" value="XM_040839032.1"/>
</dbReference>
<sequence length="275" mass="30968">MADLLGLGAVSQFPESLQKHSGFVAGANDGSHGQKLLAEESTVEPSVWFVNFVKNQPPQSKDALAEHLQHTREFRSWASANSWANVLHHSNIPMDDSPESIAKRTSFFAAFTAKFIKQSEWHAFYRDDNREHHLNCKSTELHAEIVKHVLKGFVHVPAGVHKSVEGILDSLSNSVKTAVSGSSDKLIVCERFEYVPQMGSFKSYIRLIYFSTNNAPDIVSAKDEETDISCIIRYNNYEAEFAQQKWKMSSEHVDDENLKDDVNKFLGDCEINVHP</sequence>
<proteinExistence type="predicted"/>
<dbReference type="AlphaFoldDB" id="A0A1L9RMJ3"/>
<dbReference type="VEuPathDB" id="FungiDB:ASPWEDRAFT_69285"/>
<reference evidence="2" key="1">
    <citation type="journal article" date="2017" name="Genome Biol.">
        <title>Comparative genomics reveals high biological diversity and specific adaptations in the industrially and medically important fungal genus Aspergillus.</title>
        <authorList>
            <person name="de Vries R.P."/>
            <person name="Riley R."/>
            <person name="Wiebenga A."/>
            <person name="Aguilar-Osorio G."/>
            <person name="Amillis S."/>
            <person name="Uchima C.A."/>
            <person name="Anderluh G."/>
            <person name="Asadollahi M."/>
            <person name="Askin M."/>
            <person name="Barry K."/>
            <person name="Battaglia E."/>
            <person name="Bayram O."/>
            <person name="Benocci T."/>
            <person name="Braus-Stromeyer S.A."/>
            <person name="Caldana C."/>
            <person name="Canovas D."/>
            <person name="Cerqueira G.C."/>
            <person name="Chen F."/>
            <person name="Chen W."/>
            <person name="Choi C."/>
            <person name="Clum A."/>
            <person name="Dos Santos R.A."/>
            <person name="Damasio A.R."/>
            <person name="Diallinas G."/>
            <person name="Emri T."/>
            <person name="Fekete E."/>
            <person name="Flipphi M."/>
            <person name="Freyberg S."/>
            <person name="Gallo A."/>
            <person name="Gournas C."/>
            <person name="Habgood R."/>
            <person name="Hainaut M."/>
            <person name="Harispe M.L."/>
            <person name="Henrissat B."/>
            <person name="Hilden K.S."/>
            <person name="Hope R."/>
            <person name="Hossain A."/>
            <person name="Karabika E."/>
            <person name="Karaffa L."/>
            <person name="Karanyi Z."/>
            <person name="Krasevec N."/>
            <person name="Kuo A."/>
            <person name="Kusch H."/>
            <person name="LaButti K."/>
            <person name="Lagendijk E.L."/>
            <person name="Lapidus A."/>
            <person name="Levasseur A."/>
            <person name="Lindquist E."/>
            <person name="Lipzen A."/>
            <person name="Logrieco A.F."/>
            <person name="MacCabe A."/>
            <person name="Maekelae M.R."/>
            <person name="Malavazi I."/>
            <person name="Melin P."/>
            <person name="Meyer V."/>
            <person name="Mielnichuk N."/>
            <person name="Miskei M."/>
            <person name="Molnar A.P."/>
            <person name="Mule G."/>
            <person name="Ngan C.Y."/>
            <person name="Orejas M."/>
            <person name="Orosz E."/>
            <person name="Ouedraogo J.P."/>
            <person name="Overkamp K.M."/>
            <person name="Park H.-S."/>
            <person name="Perrone G."/>
            <person name="Piumi F."/>
            <person name="Punt P.J."/>
            <person name="Ram A.F."/>
            <person name="Ramon A."/>
            <person name="Rauscher S."/>
            <person name="Record E."/>
            <person name="Riano-Pachon D.M."/>
            <person name="Robert V."/>
            <person name="Roehrig J."/>
            <person name="Ruller R."/>
            <person name="Salamov A."/>
            <person name="Salih N.S."/>
            <person name="Samson R.A."/>
            <person name="Sandor E."/>
            <person name="Sanguinetti M."/>
            <person name="Schuetze T."/>
            <person name="Sepcic K."/>
            <person name="Shelest E."/>
            <person name="Sherlock G."/>
            <person name="Sophianopoulou V."/>
            <person name="Squina F.M."/>
            <person name="Sun H."/>
            <person name="Susca A."/>
            <person name="Todd R.B."/>
            <person name="Tsang A."/>
            <person name="Unkles S.E."/>
            <person name="van de Wiele N."/>
            <person name="van Rossen-Uffink D."/>
            <person name="Oliveira J.V."/>
            <person name="Vesth T.C."/>
            <person name="Visser J."/>
            <person name="Yu J.-H."/>
            <person name="Zhou M."/>
            <person name="Andersen M.R."/>
            <person name="Archer D.B."/>
            <person name="Baker S.E."/>
            <person name="Benoit I."/>
            <person name="Brakhage A.A."/>
            <person name="Braus G.H."/>
            <person name="Fischer R."/>
            <person name="Frisvad J.C."/>
            <person name="Goldman G.H."/>
            <person name="Houbraken J."/>
            <person name="Oakley B."/>
            <person name="Pocsi I."/>
            <person name="Scazzocchio C."/>
            <person name="Seiboth B."/>
            <person name="vanKuyk P.A."/>
            <person name="Wortman J."/>
            <person name="Dyer P.S."/>
            <person name="Grigoriev I.V."/>
        </authorList>
    </citation>
    <scope>NUCLEOTIDE SEQUENCE [LARGE SCALE GENOMIC DNA]</scope>
    <source>
        <strain evidence="2">DTO 134E9</strain>
    </source>
</reference>
<organism evidence="1 2">
    <name type="scientific">Aspergillus wentii DTO 134E9</name>
    <dbReference type="NCBI Taxonomy" id="1073089"/>
    <lineage>
        <taxon>Eukaryota</taxon>
        <taxon>Fungi</taxon>
        <taxon>Dikarya</taxon>
        <taxon>Ascomycota</taxon>
        <taxon>Pezizomycotina</taxon>
        <taxon>Eurotiomycetes</taxon>
        <taxon>Eurotiomycetidae</taxon>
        <taxon>Eurotiales</taxon>
        <taxon>Aspergillaceae</taxon>
        <taxon>Aspergillus</taxon>
        <taxon>Aspergillus subgen. Cremei</taxon>
    </lineage>
</organism>
<protein>
    <submittedName>
        <fullName evidence="1">Uncharacterized protein</fullName>
    </submittedName>
</protein>
<evidence type="ECO:0000313" key="2">
    <source>
        <dbReference type="Proteomes" id="UP000184383"/>
    </source>
</evidence>
<keyword evidence="2" id="KW-1185">Reference proteome</keyword>
<dbReference type="STRING" id="1073089.A0A1L9RMJ3"/>
<evidence type="ECO:0000313" key="1">
    <source>
        <dbReference type="EMBL" id="OJJ36057.1"/>
    </source>
</evidence>
<dbReference type="Proteomes" id="UP000184383">
    <property type="component" value="Unassembled WGS sequence"/>
</dbReference>
<gene>
    <name evidence="1" type="ORF">ASPWEDRAFT_69285</name>
</gene>